<comment type="caution">
    <text evidence="3">The sequence shown here is derived from an EMBL/GenBank/DDBJ whole genome shotgun (WGS) entry which is preliminary data.</text>
</comment>
<feature type="region of interest" description="Disordered" evidence="1">
    <location>
        <begin position="35"/>
        <end position="85"/>
    </location>
</feature>
<evidence type="ECO:0000256" key="2">
    <source>
        <dbReference type="SAM" id="Phobius"/>
    </source>
</evidence>
<evidence type="ECO:0000313" key="4">
    <source>
        <dbReference type="Proteomes" id="UP000295418"/>
    </source>
</evidence>
<proteinExistence type="predicted"/>
<dbReference type="Gene3D" id="3.30.1490.480">
    <property type="entry name" value="Endolytic murein transglycosylase"/>
    <property type="match status" value="1"/>
</dbReference>
<organism evidence="3 4">
    <name type="scientific">Paenibacillus albiflavus</name>
    <dbReference type="NCBI Taxonomy" id="2545760"/>
    <lineage>
        <taxon>Bacteria</taxon>
        <taxon>Bacillati</taxon>
        <taxon>Bacillota</taxon>
        <taxon>Bacilli</taxon>
        <taxon>Bacillales</taxon>
        <taxon>Paenibacillaceae</taxon>
        <taxon>Paenibacillus</taxon>
    </lineage>
</organism>
<keyword evidence="4" id="KW-1185">Reference proteome</keyword>
<reference evidence="3 4" key="1">
    <citation type="submission" date="2019-03" db="EMBL/GenBank/DDBJ databases">
        <authorList>
            <person name="Kim M.K.M."/>
        </authorList>
    </citation>
    <scope>NUCLEOTIDE SEQUENCE [LARGE SCALE GENOMIC DNA]</scope>
    <source>
        <strain evidence="3 4">18JY21-1</strain>
    </source>
</reference>
<evidence type="ECO:0000313" key="3">
    <source>
        <dbReference type="EMBL" id="TCZ79989.1"/>
    </source>
</evidence>
<feature type="compositionally biased region" description="Polar residues" evidence="1">
    <location>
        <begin position="35"/>
        <end position="47"/>
    </location>
</feature>
<evidence type="ECO:0000256" key="1">
    <source>
        <dbReference type="SAM" id="MobiDB-lite"/>
    </source>
</evidence>
<dbReference type="AlphaFoldDB" id="A0A4R4EJ73"/>
<accession>A0A4R4EJ73</accession>
<dbReference type="RefSeq" id="WP_132416636.1">
    <property type="nucleotide sequence ID" value="NZ_SKFG01000002.1"/>
</dbReference>
<keyword evidence="2" id="KW-1133">Transmembrane helix</keyword>
<feature type="compositionally biased region" description="Pro residues" evidence="1">
    <location>
        <begin position="70"/>
        <end position="84"/>
    </location>
</feature>
<keyword evidence="2" id="KW-0812">Transmembrane</keyword>
<keyword evidence="2" id="KW-0472">Membrane</keyword>
<dbReference type="OrthoDB" id="2617768at2"/>
<name>A0A4R4EJ73_9BACL</name>
<feature type="transmembrane region" description="Helical" evidence="2">
    <location>
        <begin position="6"/>
        <end position="27"/>
    </location>
</feature>
<protein>
    <recommendedName>
        <fullName evidence="5">Endolytic transglycosylase MltG</fullName>
    </recommendedName>
</protein>
<sequence>MNRKQLWIGIGVGMIIGALLLQLMLLVPRDSEAMNSENQASSNSNKVYSEEEFNQKLQTRLQEELDKQPKPTPEPSVNPTPTPAPEISKQTVIFVAYRATSDDVVKMLASTELINDSDAFMKELVKRKLTNKIRTGVHTFNGSPTIDEIIDNLVKPNN</sequence>
<evidence type="ECO:0008006" key="5">
    <source>
        <dbReference type="Google" id="ProtNLM"/>
    </source>
</evidence>
<dbReference type="Proteomes" id="UP000295418">
    <property type="component" value="Unassembled WGS sequence"/>
</dbReference>
<dbReference type="EMBL" id="SKFG01000002">
    <property type="protein sequence ID" value="TCZ79989.1"/>
    <property type="molecule type" value="Genomic_DNA"/>
</dbReference>
<gene>
    <name evidence="3" type="ORF">E0485_03770</name>
</gene>